<evidence type="ECO:0000313" key="2">
    <source>
        <dbReference type="EMBL" id="CAE4661379.1"/>
    </source>
</evidence>
<sequence>MKSPSFGILALSFSWHTASAFQNSAFSPNNKYCASSFARNQNAMKINAQVKKTQSDGEENETFKQNVAKNPISSSNQVERNSRRSFLNASTFATFLAGLKYSNPAFAVDVDGFLQSGMVSQPMGVSGQAGKSRPETGVFLRDGSEVSRNEKTGDVLAEIVLNVKSDSPTAVVTSFSSPWPLAKGSLFDVECRDSKTGDGAFLAVSSKLQPNANLADIPSNFFINQLFSPTGRFSFYGSPTDIKVKKSRMVTDNYRLIDVSFSSLSQSTMTEIPRNALVAITVPEGTSEAVMLVGSASALRWKKGSEEAVRKTAESFRAIPAPKSNLKIRAKNPTEA</sequence>
<evidence type="ECO:0000256" key="1">
    <source>
        <dbReference type="SAM" id="SignalP"/>
    </source>
</evidence>
<reference evidence="2" key="1">
    <citation type="submission" date="2021-01" db="EMBL/GenBank/DDBJ databases">
        <authorList>
            <person name="Corre E."/>
            <person name="Pelletier E."/>
            <person name="Niang G."/>
            <person name="Scheremetjew M."/>
            <person name="Finn R."/>
            <person name="Kale V."/>
            <person name="Holt S."/>
            <person name="Cochrane G."/>
            <person name="Meng A."/>
            <person name="Brown T."/>
            <person name="Cohen L."/>
        </authorList>
    </citation>
    <scope>NUCLEOTIDE SEQUENCE</scope>
    <source>
        <strain evidence="2">GSO104</strain>
    </source>
</reference>
<feature type="signal peptide" evidence="1">
    <location>
        <begin position="1"/>
        <end position="20"/>
    </location>
</feature>
<proteinExistence type="predicted"/>
<gene>
    <name evidence="2" type="ORF">DBRI00130_LOCUS41184</name>
</gene>
<name>A0A7S4T115_9STRA</name>
<keyword evidence="1" id="KW-0732">Signal</keyword>
<organism evidence="2">
    <name type="scientific">Ditylum brightwellii</name>
    <dbReference type="NCBI Taxonomy" id="49249"/>
    <lineage>
        <taxon>Eukaryota</taxon>
        <taxon>Sar</taxon>
        <taxon>Stramenopiles</taxon>
        <taxon>Ochrophyta</taxon>
        <taxon>Bacillariophyta</taxon>
        <taxon>Mediophyceae</taxon>
        <taxon>Lithodesmiophycidae</taxon>
        <taxon>Lithodesmiales</taxon>
        <taxon>Lithodesmiaceae</taxon>
        <taxon>Ditylum</taxon>
    </lineage>
</organism>
<dbReference type="EMBL" id="HBNS01057229">
    <property type="protein sequence ID" value="CAE4661379.1"/>
    <property type="molecule type" value="Transcribed_RNA"/>
</dbReference>
<accession>A0A7S4T115</accession>
<feature type="chain" id="PRO_5031110717" evidence="1">
    <location>
        <begin position="21"/>
        <end position="336"/>
    </location>
</feature>
<protein>
    <submittedName>
        <fullName evidence="2">Uncharacterized protein</fullName>
    </submittedName>
</protein>
<dbReference type="AlphaFoldDB" id="A0A7S4T115"/>